<keyword evidence="2" id="KW-1185">Reference proteome</keyword>
<evidence type="ECO:0000313" key="2">
    <source>
        <dbReference type="Proteomes" id="UP000770717"/>
    </source>
</evidence>
<dbReference type="Proteomes" id="UP000770717">
    <property type="component" value="Unassembled WGS sequence"/>
</dbReference>
<dbReference type="AlphaFoldDB" id="A0A8J6E2P4"/>
<accession>A0A8J6E2P4</accession>
<gene>
    <name evidence="1" type="ORF">GDO78_022371</name>
</gene>
<evidence type="ECO:0000313" key="1">
    <source>
        <dbReference type="EMBL" id="KAG9460360.1"/>
    </source>
</evidence>
<name>A0A8J6E2P4_ELECQ</name>
<proteinExistence type="predicted"/>
<sequence length="88" mass="10071">MCHHPHPKKAQDSCRKFPASYPGLRELYKCWASVTKNSSGERGTVFSPLWAGTREQFLGVCLLRICHFHGVRRLGGRRCSQRIQRCSP</sequence>
<dbReference type="EMBL" id="WNTK01079613">
    <property type="protein sequence ID" value="KAG9460360.1"/>
    <property type="molecule type" value="Genomic_DNA"/>
</dbReference>
<protein>
    <submittedName>
        <fullName evidence="1">Uncharacterized protein</fullName>
    </submittedName>
</protein>
<organism evidence="1 2">
    <name type="scientific">Eleutherodactylus coqui</name>
    <name type="common">Puerto Rican coqui</name>
    <dbReference type="NCBI Taxonomy" id="57060"/>
    <lineage>
        <taxon>Eukaryota</taxon>
        <taxon>Metazoa</taxon>
        <taxon>Chordata</taxon>
        <taxon>Craniata</taxon>
        <taxon>Vertebrata</taxon>
        <taxon>Euteleostomi</taxon>
        <taxon>Amphibia</taxon>
        <taxon>Batrachia</taxon>
        <taxon>Anura</taxon>
        <taxon>Neobatrachia</taxon>
        <taxon>Hyloidea</taxon>
        <taxon>Eleutherodactylidae</taxon>
        <taxon>Eleutherodactylinae</taxon>
        <taxon>Eleutherodactylus</taxon>
        <taxon>Eleutherodactylus</taxon>
    </lineage>
</organism>
<reference evidence="1" key="1">
    <citation type="thesis" date="2020" institute="ProQuest LLC" country="789 East Eisenhower Parkway, Ann Arbor, MI, USA">
        <title>Comparative Genomics and Chromosome Evolution.</title>
        <authorList>
            <person name="Mudd A.B."/>
        </authorList>
    </citation>
    <scope>NUCLEOTIDE SEQUENCE</scope>
    <source>
        <strain evidence="1">HN-11 Male</strain>
        <tissue evidence="1">Kidney and liver</tissue>
    </source>
</reference>
<comment type="caution">
    <text evidence="1">The sequence shown here is derived from an EMBL/GenBank/DDBJ whole genome shotgun (WGS) entry which is preliminary data.</text>
</comment>